<feature type="domain" description="Helicase C-terminal" evidence="9">
    <location>
        <begin position="217"/>
        <end position="388"/>
    </location>
</feature>
<dbReference type="InterPro" id="IPR001650">
    <property type="entry name" value="Helicase_C-like"/>
</dbReference>
<keyword evidence="5" id="KW-0690">Ribosome biogenesis</keyword>
<comment type="caution">
    <text evidence="11">The sequence shown here is derived from an EMBL/GenBank/DDBJ whole genome shotgun (WGS) entry which is preliminary data.</text>
</comment>
<feature type="compositionally biased region" description="Basic and acidic residues" evidence="7">
    <location>
        <begin position="425"/>
        <end position="437"/>
    </location>
</feature>
<dbReference type="Proteomes" id="UP001149719">
    <property type="component" value="Unassembled WGS sequence"/>
</dbReference>
<dbReference type="EC" id="3.6.4.13" evidence="5"/>
<dbReference type="GO" id="GO:0004386">
    <property type="term" value="F:helicase activity"/>
    <property type="evidence" value="ECO:0007669"/>
    <property type="project" value="UniProtKB-KW"/>
</dbReference>
<dbReference type="InterPro" id="IPR044742">
    <property type="entry name" value="DEAD/DEAH_RhlB"/>
</dbReference>
<protein>
    <recommendedName>
        <fullName evidence="5">ATP-dependent RNA helicase RhlE</fullName>
        <ecNumber evidence="5">3.6.4.13</ecNumber>
    </recommendedName>
</protein>
<dbReference type="InterPro" id="IPR011545">
    <property type="entry name" value="DEAD/DEAH_box_helicase_dom"/>
</dbReference>
<dbReference type="SUPFAM" id="SSF52540">
    <property type="entry name" value="P-loop containing nucleoside triphosphate hydrolases"/>
    <property type="match status" value="1"/>
</dbReference>
<sequence>MSFASLGLSAPLLKAIEKQGYNTPTPIQQQAIPAVLEGRDVMAAAQTGTGKTAGFTLPLLERLASGQRSQDNQVRCLVLTPTRELAAQVGESIATYGQNMPLRSAVVFGGVKINPQIALMRRGVDILVATPGRLLDLYNQNAVKFNNLEILVLDEADRMLDMGFINDIKKVLKVLPKQRQNLLFSATFSEDIRALAKGLVNDPVEISVTPRNTTANTVKQWIHCVDKKEKGDLLVRLIKDNKWHQVLVFTRTKHGANKLTKQLNEEGITAAAIHGNKSQGARTKALAEFKQNVTRILVATDIAARGLDIEQLPQVVNFDLPNVAEDYVHRIGRTGRAGASGHAVSLVAADEVDQLIAIERLIQKVLERRHMDGFEANHIVPITTLDSRPMKAKKPNRGGQNEAAPKARNKGRGRGGNGSNLPRANKSESKSSSDKRPSTKSTSQPKDGLRSQPMAPRRRPANKPS</sequence>
<feature type="domain" description="Helicase ATP-binding" evidence="8">
    <location>
        <begin position="32"/>
        <end position="206"/>
    </location>
</feature>
<dbReference type="InterPro" id="IPR000629">
    <property type="entry name" value="RNA-helicase_DEAD-box_CS"/>
</dbReference>
<keyword evidence="2 5" id="KW-0378">Hydrolase</keyword>
<dbReference type="SMART" id="SM00490">
    <property type="entry name" value="HELICc"/>
    <property type="match status" value="1"/>
</dbReference>
<dbReference type="PROSITE" id="PS00039">
    <property type="entry name" value="DEAD_ATP_HELICASE"/>
    <property type="match status" value="1"/>
</dbReference>
<dbReference type="PROSITE" id="PS51192">
    <property type="entry name" value="HELICASE_ATP_BIND_1"/>
    <property type="match status" value="1"/>
</dbReference>
<keyword evidence="12" id="KW-1185">Reference proteome</keyword>
<gene>
    <name evidence="5" type="primary">rhlE</name>
    <name evidence="11" type="ORF">O1D97_04930</name>
</gene>
<evidence type="ECO:0000259" key="9">
    <source>
        <dbReference type="PROSITE" id="PS51194"/>
    </source>
</evidence>
<comment type="similarity">
    <text evidence="5">Belongs to the DEAD box helicase family. RhlE subfamily.</text>
</comment>
<dbReference type="InterPro" id="IPR028622">
    <property type="entry name" value="DEAD_helicase_RhlE"/>
</dbReference>
<evidence type="ECO:0000313" key="12">
    <source>
        <dbReference type="Proteomes" id="UP001149719"/>
    </source>
</evidence>
<dbReference type="PROSITE" id="PS51195">
    <property type="entry name" value="Q_MOTIF"/>
    <property type="match status" value="1"/>
</dbReference>
<comment type="catalytic activity">
    <reaction evidence="5">
        <text>ATP + H2O = ADP + phosphate + H(+)</text>
        <dbReference type="Rhea" id="RHEA:13065"/>
        <dbReference type="ChEBI" id="CHEBI:15377"/>
        <dbReference type="ChEBI" id="CHEBI:15378"/>
        <dbReference type="ChEBI" id="CHEBI:30616"/>
        <dbReference type="ChEBI" id="CHEBI:43474"/>
        <dbReference type="ChEBI" id="CHEBI:456216"/>
        <dbReference type="EC" id="3.6.4.13"/>
    </reaction>
</comment>
<dbReference type="Gene3D" id="3.40.50.300">
    <property type="entry name" value="P-loop containing nucleotide triphosphate hydrolases"/>
    <property type="match status" value="2"/>
</dbReference>
<keyword evidence="4 5" id="KW-0067">ATP-binding</keyword>
<name>A0ABT4JT66_9GAMM</name>
<dbReference type="Pfam" id="PF00270">
    <property type="entry name" value="DEAD"/>
    <property type="match status" value="1"/>
</dbReference>
<dbReference type="PROSITE" id="PS51194">
    <property type="entry name" value="HELICASE_CTER"/>
    <property type="match status" value="1"/>
</dbReference>
<dbReference type="RefSeq" id="WP_269123344.1">
    <property type="nucleotide sequence ID" value="NZ_JAPUBN010000011.1"/>
</dbReference>
<dbReference type="InterPro" id="IPR050079">
    <property type="entry name" value="DEAD_box_RNA_helicase"/>
</dbReference>
<comment type="function">
    <text evidence="5">DEAD-box RNA helicase involved in ribosome assembly. Has RNA-dependent ATPase activity and unwinds double-stranded RNA.</text>
</comment>
<dbReference type="PANTHER" id="PTHR47959:SF13">
    <property type="entry name" value="ATP-DEPENDENT RNA HELICASE RHLE"/>
    <property type="match status" value="1"/>
</dbReference>
<dbReference type="CDD" id="cd18787">
    <property type="entry name" value="SF2_C_DEAD"/>
    <property type="match status" value="1"/>
</dbReference>
<keyword evidence="1 5" id="KW-0547">Nucleotide-binding</keyword>
<evidence type="ECO:0000256" key="2">
    <source>
        <dbReference type="ARBA" id="ARBA00022801"/>
    </source>
</evidence>
<dbReference type="InterPro" id="IPR014001">
    <property type="entry name" value="Helicase_ATP-bd"/>
</dbReference>
<keyword evidence="5" id="KW-0963">Cytoplasm</keyword>
<dbReference type="HAMAP" id="MF_00968">
    <property type="entry name" value="DEAD_helicase_RhlE"/>
    <property type="match status" value="1"/>
</dbReference>
<comment type="subcellular location">
    <subcellularLocation>
        <location evidence="5">Cytoplasm</location>
    </subcellularLocation>
</comment>
<dbReference type="InterPro" id="IPR014014">
    <property type="entry name" value="RNA_helicase_DEAD_Q_motif"/>
</dbReference>
<evidence type="ECO:0000259" key="8">
    <source>
        <dbReference type="PROSITE" id="PS51192"/>
    </source>
</evidence>
<evidence type="ECO:0000256" key="1">
    <source>
        <dbReference type="ARBA" id="ARBA00022741"/>
    </source>
</evidence>
<dbReference type="Pfam" id="PF00271">
    <property type="entry name" value="Helicase_C"/>
    <property type="match status" value="1"/>
</dbReference>
<evidence type="ECO:0000256" key="6">
    <source>
        <dbReference type="PROSITE-ProRule" id="PRU00552"/>
    </source>
</evidence>
<proteinExistence type="inferred from homology"/>
<organism evidence="11 12">
    <name type="scientific">Marinomonas phaeophyticola</name>
    <dbReference type="NCBI Taxonomy" id="3004091"/>
    <lineage>
        <taxon>Bacteria</taxon>
        <taxon>Pseudomonadati</taxon>
        <taxon>Pseudomonadota</taxon>
        <taxon>Gammaproteobacteria</taxon>
        <taxon>Oceanospirillales</taxon>
        <taxon>Oceanospirillaceae</taxon>
        <taxon>Marinomonas</taxon>
    </lineage>
</organism>
<dbReference type="SMART" id="SM00487">
    <property type="entry name" value="DEXDc"/>
    <property type="match status" value="1"/>
</dbReference>
<feature type="compositionally biased region" description="Basic residues" evidence="7">
    <location>
        <begin position="456"/>
        <end position="465"/>
    </location>
</feature>
<dbReference type="EMBL" id="JAPUBN010000011">
    <property type="protein sequence ID" value="MCZ2721008.1"/>
    <property type="molecule type" value="Genomic_DNA"/>
</dbReference>
<evidence type="ECO:0000313" key="11">
    <source>
        <dbReference type="EMBL" id="MCZ2721008.1"/>
    </source>
</evidence>
<accession>A0ABT4JT66</accession>
<dbReference type="PANTHER" id="PTHR47959">
    <property type="entry name" value="ATP-DEPENDENT RNA HELICASE RHLE-RELATED"/>
    <property type="match status" value="1"/>
</dbReference>
<feature type="domain" description="DEAD-box RNA helicase Q" evidence="10">
    <location>
        <begin position="1"/>
        <end position="29"/>
    </location>
</feature>
<feature type="short sequence motif" description="Q motif" evidence="6">
    <location>
        <begin position="1"/>
        <end position="29"/>
    </location>
</feature>
<evidence type="ECO:0000256" key="3">
    <source>
        <dbReference type="ARBA" id="ARBA00022806"/>
    </source>
</evidence>
<evidence type="ECO:0000256" key="4">
    <source>
        <dbReference type="ARBA" id="ARBA00022840"/>
    </source>
</evidence>
<keyword evidence="3 5" id="KW-0347">Helicase</keyword>
<feature type="region of interest" description="Disordered" evidence="7">
    <location>
        <begin position="385"/>
        <end position="465"/>
    </location>
</feature>
<evidence type="ECO:0000256" key="5">
    <source>
        <dbReference type="HAMAP-Rule" id="MF_00968"/>
    </source>
</evidence>
<dbReference type="CDD" id="cd00268">
    <property type="entry name" value="DEADc"/>
    <property type="match status" value="1"/>
</dbReference>
<reference evidence="11" key="1">
    <citation type="submission" date="2022-12" db="EMBL/GenBank/DDBJ databases">
        <title>Marinomonas 15G1-11 sp. nov, isolated from marine algae.</title>
        <authorList>
            <person name="Butt M."/>
            <person name="Choi D.G."/>
            <person name="Kim J.M."/>
            <person name="Lee J.K."/>
            <person name="Baek J.H."/>
            <person name="Jeon C.O."/>
        </authorList>
    </citation>
    <scope>NUCLEOTIDE SEQUENCE</scope>
    <source>
        <strain evidence="11">15G1-11</strain>
    </source>
</reference>
<evidence type="ECO:0000256" key="7">
    <source>
        <dbReference type="SAM" id="MobiDB-lite"/>
    </source>
</evidence>
<dbReference type="InterPro" id="IPR027417">
    <property type="entry name" value="P-loop_NTPase"/>
</dbReference>
<evidence type="ECO:0000259" key="10">
    <source>
        <dbReference type="PROSITE" id="PS51195"/>
    </source>
</evidence>